<dbReference type="Pfam" id="PF22558">
    <property type="entry name" value="REase-ARP"/>
    <property type="match status" value="1"/>
</dbReference>
<organism evidence="2 3">
    <name type="scientific">Candidatus Nitrospira allomarina</name>
    <dbReference type="NCBI Taxonomy" id="3020900"/>
    <lineage>
        <taxon>Bacteria</taxon>
        <taxon>Pseudomonadati</taxon>
        <taxon>Nitrospirota</taxon>
        <taxon>Nitrospiria</taxon>
        <taxon>Nitrospirales</taxon>
        <taxon>Nitrospiraceae</taxon>
        <taxon>Nitrospira</taxon>
    </lineage>
</organism>
<dbReference type="RefSeq" id="WP_312641683.1">
    <property type="nucleotide sequence ID" value="NZ_CP116967.1"/>
</dbReference>
<reference evidence="2 3" key="1">
    <citation type="submission" date="2023-01" db="EMBL/GenBank/DDBJ databases">
        <title>Cultivation and genomic characterization of new, ubiquitous marine nitrite-oxidizing bacteria from the Nitrospirales.</title>
        <authorList>
            <person name="Mueller A.J."/>
            <person name="Daebeler A."/>
            <person name="Herbold C.W."/>
            <person name="Kirkegaard R.H."/>
            <person name="Daims H."/>
        </authorList>
    </citation>
    <scope>NUCLEOTIDE SEQUENCE [LARGE SCALE GENOMIC DNA]</scope>
    <source>
        <strain evidence="2 3">VA</strain>
    </source>
</reference>
<evidence type="ECO:0000256" key="1">
    <source>
        <dbReference type="SAM" id="MobiDB-lite"/>
    </source>
</evidence>
<protein>
    <submittedName>
        <fullName evidence="2">Uncharacterized protein</fullName>
    </submittedName>
</protein>
<feature type="region of interest" description="Disordered" evidence="1">
    <location>
        <begin position="286"/>
        <end position="312"/>
    </location>
</feature>
<dbReference type="EMBL" id="CP116967">
    <property type="protein sequence ID" value="WNM57333.1"/>
    <property type="molecule type" value="Genomic_DNA"/>
</dbReference>
<dbReference type="AlphaFoldDB" id="A0AA96GEC2"/>
<dbReference type="KEGG" id="nall:PP769_15345"/>
<keyword evidence="3" id="KW-1185">Reference proteome</keyword>
<name>A0AA96GEC2_9BACT</name>
<proteinExistence type="predicted"/>
<feature type="compositionally biased region" description="Polar residues" evidence="1">
    <location>
        <begin position="303"/>
        <end position="312"/>
    </location>
</feature>
<evidence type="ECO:0000313" key="3">
    <source>
        <dbReference type="Proteomes" id="UP001302719"/>
    </source>
</evidence>
<accession>A0AA96GEC2</accession>
<sequence length="312" mass="35597">MDHATRTRLERNIFPHAHQACEPWDTFPWHTGRGGAIDTHVTHSSQALAIDVFGTIKTSPDCEAILDALATNLGVLAGGPWEITLEWRARPSLLNEPRPTQVDVYAENPHSVIMFECKFTEQDGGACSQTVRRKGSVPCNGNYAQQAKRVIDMTSRCALSEKDIQYWDIIPKVFHLDAQTDYNPCPFAGPAYQWMRTLVVAYKLARQKNKQPAVVIVYVDSADLPMAQKVKAPEWSDFTRTVRQDQVQFHVRSYQEILTCAQEATRENSGADTVWIALHEWVNKKISRRHKQRKKPQGRSRTTRQMVSQNRR</sequence>
<feature type="compositionally biased region" description="Basic residues" evidence="1">
    <location>
        <begin position="286"/>
        <end position="302"/>
    </location>
</feature>
<evidence type="ECO:0000313" key="2">
    <source>
        <dbReference type="EMBL" id="WNM57333.1"/>
    </source>
</evidence>
<dbReference type="InterPro" id="IPR054333">
    <property type="entry name" value="REase-ARP-assoc"/>
</dbReference>
<dbReference type="Proteomes" id="UP001302719">
    <property type="component" value="Chromosome"/>
</dbReference>
<gene>
    <name evidence="2" type="ORF">PP769_15345</name>
</gene>